<sequence length="35" mass="3836">TPASVWCSSTGTKPPTDRFANLVFHQKLGDVFSKL</sequence>
<reference evidence="1" key="1">
    <citation type="journal article" date="2012" name="PLoS ONE">
        <title>Gene sets for utilization of primary and secondary nutrition supplies in the distal gut of endangered iberian lynx.</title>
        <authorList>
            <person name="Alcaide M."/>
            <person name="Messina E."/>
            <person name="Richter M."/>
            <person name="Bargiela R."/>
            <person name="Peplies J."/>
            <person name="Huws S.A."/>
            <person name="Newbold C.J."/>
            <person name="Golyshin P.N."/>
            <person name="Simon M.A."/>
            <person name="Lopez G."/>
            <person name="Yakimov M.M."/>
            <person name="Ferrer M."/>
        </authorList>
    </citation>
    <scope>NUCLEOTIDE SEQUENCE</scope>
</reference>
<dbReference type="AlphaFoldDB" id="J9FQV3"/>
<comment type="caution">
    <text evidence="1">The sequence shown here is derived from an EMBL/GenBank/DDBJ whole genome shotgun (WGS) entry which is preliminary data.</text>
</comment>
<feature type="non-terminal residue" evidence="1">
    <location>
        <position position="1"/>
    </location>
</feature>
<evidence type="ECO:0000313" key="1">
    <source>
        <dbReference type="EMBL" id="EJW97341.1"/>
    </source>
</evidence>
<proteinExistence type="predicted"/>
<dbReference type="EMBL" id="AMCI01004819">
    <property type="protein sequence ID" value="EJW97341.1"/>
    <property type="molecule type" value="Genomic_DNA"/>
</dbReference>
<gene>
    <name evidence="1" type="ORF">EVA_14553</name>
</gene>
<accession>J9FQV3</accession>
<organism evidence="1">
    <name type="scientific">gut metagenome</name>
    <dbReference type="NCBI Taxonomy" id="749906"/>
    <lineage>
        <taxon>unclassified sequences</taxon>
        <taxon>metagenomes</taxon>
        <taxon>organismal metagenomes</taxon>
    </lineage>
</organism>
<name>J9FQV3_9ZZZZ</name>
<protein>
    <submittedName>
        <fullName evidence="1">Uncharacterized protein</fullName>
    </submittedName>
</protein>